<evidence type="ECO:0000256" key="4">
    <source>
        <dbReference type="ARBA" id="ARBA00022801"/>
    </source>
</evidence>
<protein>
    <recommendedName>
        <fullName evidence="8">Peptidase M3A/M3B catalytic domain-containing protein</fullName>
    </recommendedName>
</protein>
<keyword evidence="5 7" id="KW-0862">Zinc</keyword>
<dbReference type="PANTHER" id="PTHR11804">
    <property type="entry name" value="PROTEASE M3 THIMET OLIGOPEPTIDASE-RELATED"/>
    <property type="match status" value="1"/>
</dbReference>
<dbReference type="InterPro" id="IPR024077">
    <property type="entry name" value="Neurolysin/TOP_dom2"/>
</dbReference>
<dbReference type="Proteomes" id="UP001162156">
    <property type="component" value="Unassembled WGS sequence"/>
</dbReference>
<dbReference type="GO" id="GO:0046872">
    <property type="term" value="F:metal ion binding"/>
    <property type="evidence" value="ECO:0007669"/>
    <property type="project" value="UniProtKB-UniRule"/>
</dbReference>
<comment type="caution">
    <text evidence="9">The sequence shown here is derived from an EMBL/GenBank/DDBJ whole genome shotgun (WGS) entry which is preliminary data.</text>
</comment>
<feature type="domain" description="Peptidase M3A/M3B catalytic" evidence="8">
    <location>
        <begin position="261"/>
        <end position="457"/>
    </location>
</feature>
<evidence type="ECO:0000256" key="3">
    <source>
        <dbReference type="ARBA" id="ARBA00022723"/>
    </source>
</evidence>
<dbReference type="InterPro" id="IPR045090">
    <property type="entry name" value="Pept_M3A_M3B"/>
</dbReference>
<name>A0AAV8X0H8_9CUCU</name>
<dbReference type="Gene3D" id="1.10.1370.10">
    <property type="entry name" value="Neurolysin, domain 3"/>
    <property type="match status" value="1"/>
</dbReference>
<evidence type="ECO:0000256" key="6">
    <source>
        <dbReference type="ARBA" id="ARBA00023049"/>
    </source>
</evidence>
<organism evidence="9 10">
    <name type="scientific">Rhamnusium bicolor</name>
    <dbReference type="NCBI Taxonomy" id="1586634"/>
    <lineage>
        <taxon>Eukaryota</taxon>
        <taxon>Metazoa</taxon>
        <taxon>Ecdysozoa</taxon>
        <taxon>Arthropoda</taxon>
        <taxon>Hexapoda</taxon>
        <taxon>Insecta</taxon>
        <taxon>Pterygota</taxon>
        <taxon>Neoptera</taxon>
        <taxon>Endopterygota</taxon>
        <taxon>Coleoptera</taxon>
        <taxon>Polyphaga</taxon>
        <taxon>Cucujiformia</taxon>
        <taxon>Chrysomeloidea</taxon>
        <taxon>Cerambycidae</taxon>
        <taxon>Lepturinae</taxon>
        <taxon>Rhagiini</taxon>
        <taxon>Rhamnusium</taxon>
    </lineage>
</organism>
<proteinExistence type="inferred from homology"/>
<dbReference type="AlphaFoldDB" id="A0AAV8X0H8"/>
<evidence type="ECO:0000313" key="10">
    <source>
        <dbReference type="Proteomes" id="UP001162156"/>
    </source>
</evidence>
<evidence type="ECO:0000259" key="8">
    <source>
        <dbReference type="Pfam" id="PF01432"/>
    </source>
</evidence>
<evidence type="ECO:0000256" key="2">
    <source>
        <dbReference type="ARBA" id="ARBA00022670"/>
    </source>
</evidence>
<evidence type="ECO:0000313" key="9">
    <source>
        <dbReference type="EMBL" id="KAJ8932047.1"/>
    </source>
</evidence>
<evidence type="ECO:0000256" key="5">
    <source>
        <dbReference type="ARBA" id="ARBA00022833"/>
    </source>
</evidence>
<accession>A0AAV8X0H8</accession>
<dbReference type="EMBL" id="JANEYF010004165">
    <property type="protein sequence ID" value="KAJ8932047.1"/>
    <property type="molecule type" value="Genomic_DNA"/>
</dbReference>
<sequence>MAISFCGKRILLKTLCISKRFQHGFIVLVPEIGEDLPEKNPFFQNDGLPEFNNITVENCRAAIAKQAVDFETGIKAIEKRLVEKPHKDIFKVIFEPLEELGASLNRTWGLSKTLYLGNSTLMPISSYMLIHDRARQARASKFNNKEIYKAVKYELQSNEGRSCEKTRILQKFAVEGNLNGLELESVKQILLRECLNKLAKEKDTFKQKIEVSTKQFTHVINDNSIVREFPDVLLRAISHNPNYPLNGPWKITLNSHVYMPVMKYCSDREIRWNLWQASVSRGSGYRDRDLATSINLEEIRYIRRNIAKLLGYESYVEMSMETKMAGSLSNVQNMLHILLQNARPAQKEELKNLHHFALDRGFKAETLELWDIPYWRRKQQISLFDYDEDKFKEYFPLPKVLEGLFQLCEKLFNIFIKQNNSISTWHKDVKFYDIFEPHSSAPVAGFYLDPYARSEKKM</sequence>
<dbReference type="SUPFAM" id="SSF55486">
    <property type="entry name" value="Metalloproteases ('zincins'), catalytic domain"/>
    <property type="match status" value="1"/>
</dbReference>
<dbReference type="PANTHER" id="PTHR11804:SF83">
    <property type="entry name" value="LD37516P"/>
    <property type="match status" value="1"/>
</dbReference>
<dbReference type="InterPro" id="IPR001567">
    <property type="entry name" value="Pept_M3A_M3B_dom"/>
</dbReference>
<keyword evidence="2 7" id="KW-0645">Protease</keyword>
<comment type="cofactor">
    <cofactor evidence="7">
        <name>Zn(2+)</name>
        <dbReference type="ChEBI" id="CHEBI:29105"/>
    </cofactor>
    <text evidence="7">Binds 1 zinc ion.</text>
</comment>
<keyword evidence="10" id="KW-1185">Reference proteome</keyword>
<comment type="similarity">
    <text evidence="1 7">Belongs to the peptidase M3 family.</text>
</comment>
<gene>
    <name evidence="9" type="ORF">NQ314_014998</name>
</gene>
<keyword evidence="6 7" id="KW-0482">Metalloprotease</keyword>
<dbReference type="GO" id="GO:0004222">
    <property type="term" value="F:metalloendopeptidase activity"/>
    <property type="evidence" value="ECO:0007669"/>
    <property type="project" value="InterPro"/>
</dbReference>
<keyword evidence="3 7" id="KW-0479">Metal-binding</keyword>
<keyword evidence="4 7" id="KW-0378">Hydrolase</keyword>
<dbReference type="Pfam" id="PF01432">
    <property type="entry name" value="Peptidase_M3"/>
    <property type="match status" value="1"/>
</dbReference>
<dbReference type="GO" id="GO:0006508">
    <property type="term" value="P:proteolysis"/>
    <property type="evidence" value="ECO:0007669"/>
    <property type="project" value="UniProtKB-KW"/>
</dbReference>
<evidence type="ECO:0000256" key="7">
    <source>
        <dbReference type="RuleBase" id="RU003435"/>
    </source>
</evidence>
<evidence type="ECO:0000256" key="1">
    <source>
        <dbReference type="ARBA" id="ARBA00006040"/>
    </source>
</evidence>
<reference evidence="9" key="1">
    <citation type="journal article" date="2023" name="Insect Mol. Biol.">
        <title>Genome sequencing provides insights into the evolution of gene families encoding plant cell wall-degrading enzymes in longhorned beetles.</title>
        <authorList>
            <person name="Shin N.R."/>
            <person name="Okamura Y."/>
            <person name="Kirsch R."/>
            <person name="Pauchet Y."/>
        </authorList>
    </citation>
    <scope>NUCLEOTIDE SEQUENCE</scope>
    <source>
        <strain evidence="9">RBIC_L_NR</strain>
    </source>
</reference>